<dbReference type="AlphaFoldDB" id="A0AB35U0P9"/>
<feature type="region of interest" description="Disordered" evidence="1">
    <location>
        <begin position="358"/>
        <end position="378"/>
    </location>
</feature>
<dbReference type="RefSeq" id="WP_370595679.1">
    <property type="nucleotide sequence ID" value="NZ_JALBUR010000006.1"/>
</dbReference>
<dbReference type="Pfam" id="PF15615">
    <property type="entry name" value="TerB_C"/>
    <property type="match status" value="1"/>
</dbReference>
<feature type="domain" description="TerB N-terminal" evidence="2">
    <location>
        <begin position="40"/>
        <end position="138"/>
    </location>
</feature>
<proteinExistence type="predicted"/>
<sequence>MADRNQDDIQDDLQLGSHGIPRPVLTMKQMYEAMPFCRDERDINFVRQGKYLAYFTDDYDCQRTFACTYPTYQELPYDVLRGYFSFRTKWRRHQAVTGTRVYWTLLFAELANQIGTKDPMDGFAQMWHAAAMVAKQDNRFAQQCVQWLWDDAIYYGISTKQTAMLADHMLAKQRLFKKITNPDDAAALEAMQKLAGYQIPDDLSTPERENMMIAGMRAMQVKYPALFGAVQEGSLHLFAGLPFVSVIQQDRDVQVDAYTAYHCRNGLWYGPFYVYSSAMQHKAKKLLQQCEIEVRHLQHLSCRRKDVCPDDRHEIVQAMQEYLCKAHAIRIDQKHLEQIRKDATVTREALLTEEEKAAELEEKTQPSESNLTEQTEPLLTNSEKNILQDLLQKKNITLPEGVMPSVLVDQINVKLMYEIGDLVLYEEDGRIKLVEDYRDDLREILQNTK</sequence>
<evidence type="ECO:0000313" key="5">
    <source>
        <dbReference type="Proteomes" id="UP001286174"/>
    </source>
</evidence>
<protein>
    <submittedName>
        <fullName evidence="4">TerB N-terminal domain-containing protein</fullName>
    </submittedName>
</protein>
<accession>A0AB35U0P9</accession>
<evidence type="ECO:0000259" key="2">
    <source>
        <dbReference type="Pfam" id="PF13208"/>
    </source>
</evidence>
<dbReference type="Proteomes" id="UP001286174">
    <property type="component" value="Unassembled WGS sequence"/>
</dbReference>
<evidence type="ECO:0000259" key="3">
    <source>
        <dbReference type="Pfam" id="PF15615"/>
    </source>
</evidence>
<comment type="caution">
    <text evidence="4">The sequence shown here is derived from an EMBL/GenBank/DDBJ whole genome shotgun (WGS) entry which is preliminary data.</text>
</comment>
<reference evidence="4 5" key="1">
    <citation type="submission" date="2022-03" db="EMBL/GenBank/DDBJ databases">
        <title>Novel taxa within the pig intestine.</title>
        <authorList>
            <person name="Wylensek D."/>
            <person name="Bishof K."/>
            <person name="Afrizal A."/>
            <person name="Clavel T."/>
        </authorList>
    </citation>
    <scope>NUCLEOTIDE SEQUENCE [LARGE SCALE GENOMIC DNA]</scope>
    <source>
        <strain evidence="4 5">CLA-KB-P133</strain>
    </source>
</reference>
<feature type="compositionally biased region" description="Polar residues" evidence="1">
    <location>
        <begin position="366"/>
        <end position="378"/>
    </location>
</feature>
<gene>
    <name evidence="4" type="ORF">MOZ60_03660</name>
</gene>
<dbReference type="Pfam" id="PF13208">
    <property type="entry name" value="TerB_N"/>
    <property type="match status" value="1"/>
</dbReference>
<dbReference type="InterPro" id="IPR028932">
    <property type="entry name" value="TerB-C"/>
</dbReference>
<evidence type="ECO:0000313" key="4">
    <source>
        <dbReference type="EMBL" id="MDX8419187.1"/>
    </source>
</evidence>
<dbReference type="EMBL" id="JALBUR010000006">
    <property type="protein sequence ID" value="MDX8419187.1"/>
    <property type="molecule type" value="Genomic_DNA"/>
</dbReference>
<organism evidence="4 5">
    <name type="scientific">Grylomicrobium aquisgranensis</name>
    <dbReference type="NCBI Taxonomy" id="2926318"/>
    <lineage>
        <taxon>Bacteria</taxon>
        <taxon>Bacillati</taxon>
        <taxon>Bacillota</taxon>
        <taxon>Erysipelotrichia</taxon>
        <taxon>Erysipelotrichales</taxon>
        <taxon>Erysipelotrichaceae</taxon>
        <taxon>Grylomicrobium</taxon>
    </lineage>
</organism>
<name>A0AB35U0P9_9FIRM</name>
<feature type="domain" description="TerB-C" evidence="3">
    <location>
        <begin position="326"/>
        <end position="442"/>
    </location>
</feature>
<evidence type="ECO:0000256" key="1">
    <source>
        <dbReference type="SAM" id="MobiDB-lite"/>
    </source>
</evidence>
<keyword evidence="5" id="KW-1185">Reference proteome</keyword>
<dbReference type="InterPro" id="IPR025266">
    <property type="entry name" value="TerB_N"/>
</dbReference>